<dbReference type="InterPro" id="IPR042099">
    <property type="entry name" value="ANL_N_sf"/>
</dbReference>
<protein>
    <recommendedName>
        <fullName evidence="2 6">Acetate--CoA ligase</fullName>
        <ecNumber evidence="2 6">6.2.1.1</ecNumber>
    </recommendedName>
</protein>
<gene>
    <name evidence="11" type="primary">acsA_1</name>
    <name evidence="11" type="ORF">ALNOE001_01770</name>
</gene>
<dbReference type="EMBL" id="NIZT01000003">
    <property type="protein sequence ID" value="RBQ24515.1"/>
    <property type="molecule type" value="Genomic_DNA"/>
</dbReference>
<dbReference type="GO" id="GO:0005524">
    <property type="term" value="F:ATP binding"/>
    <property type="evidence" value="ECO:0007669"/>
    <property type="project" value="UniProtKB-KW"/>
</dbReference>
<feature type="domain" description="Acetyl-coenzyme A synthetase N-terminal" evidence="10">
    <location>
        <begin position="46"/>
        <end position="91"/>
    </location>
</feature>
<dbReference type="InterPro" id="IPR000873">
    <property type="entry name" value="AMP-dep_synth/lig_dom"/>
</dbReference>
<dbReference type="Pfam" id="PF16177">
    <property type="entry name" value="ACAS_N"/>
    <property type="match status" value="1"/>
</dbReference>
<dbReference type="InterPro" id="IPR011904">
    <property type="entry name" value="Ac_CoA_lig"/>
</dbReference>
<dbReference type="InterPro" id="IPR032387">
    <property type="entry name" value="ACAS_N"/>
</dbReference>
<dbReference type="Gene3D" id="3.40.50.12780">
    <property type="entry name" value="N-terminal domain of ligase-like"/>
    <property type="match status" value="1"/>
</dbReference>
<evidence type="ECO:0000256" key="4">
    <source>
        <dbReference type="ARBA" id="ARBA00022741"/>
    </source>
</evidence>
<dbReference type="InterPro" id="IPR045851">
    <property type="entry name" value="AMP-bd_C_sf"/>
</dbReference>
<dbReference type="InterPro" id="IPR025110">
    <property type="entry name" value="AMP-bd_C"/>
</dbReference>
<feature type="compositionally biased region" description="Basic and acidic residues" evidence="7">
    <location>
        <begin position="1"/>
        <end position="12"/>
    </location>
</feature>
<evidence type="ECO:0000259" key="9">
    <source>
        <dbReference type="Pfam" id="PF13193"/>
    </source>
</evidence>
<feature type="domain" description="AMP-binding enzyme C-terminal" evidence="9">
    <location>
        <begin position="541"/>
        <end position="627"/>
    </location>
</feature>
<evidence type="ECO:0000313" key="11">
    <source>
        <dbReference type="EMBL" id="RBQ24515.1"/>
    </source>
</evidence>
<evidence type="ECO:0000313" key="12">
    <source>
        <dbReference type="Proteomes" id="UP000253099"/>
    </source>
</evidence>
<accession>A0A366MEA8</accession>
<dbReference type="AlphaFoldDB" id="A0A366MEA8"/>
<evidence type="ECO:0000259" key="8">
    <source>
        <dbReference type="Pfam" id="PF00501"/>
    </source>
</evidence>
<dbReference type="GO" id="GO:0043427">
    <property type="term" value="P:carbon fixation by 3-hydroxypropionate cycle"/>
    <property type="evidence" value="ECO:0007669"/>
    <property type="project" value="UniProtKB-ARBA"/>
</dbReference>
<dbReference type="SUPFAM" id="SSF56801">
    <property type="entry name" value="Acetyl-CoA synthetase-like"/>
    <property type="match status" value="1"/>
</dbReference>
<dbReference type="NCBIfam" id="NF001208">
    <property type="entry name" value="PRK00174.1"/>
    <property type="match status" value="1"/>
</dbReference>
<dbReference type="FunFam" id="3.40.50.12780:FF:000001">
    <property type="entry name" value="Acetyl-coenzyme A synthetase"/>
    <property type="match status" value="1"/>
</dbReference>
<evidence type="ECO:0000256" key="1">
    <source>
        <dbReference type="ARBA" id="ARBA00006432"/>
    </source>
</evidence>
<keyword evidence="3 11" id="KW-0436">Ligase</keyword>
<evidence type="ECO:0000256" key="5">
    <source>
        <dbReference type="ARBA" id="ARBA00022840"/>
    </source>
</evidence>
<comment type="similarity">
    <text evidence="1">Belongs to the ATP-dependent AMP-binding enzyme family.</text>
</comment>
<dbReference type="Pfam" id="PF13193">
    <property type="entry name" value="AMP-binding_C"/>
    <property type="match status" value="1"/>
</dbReference>
<comment type="caution">
    <text evidence="11">The sequence shown here is derived from an EMBL/GenBank/DDBJ whole genome shotgun (WGS) entry which is preliminary data.</text>
</comment>
<feature type="domain" description="AMP-dependent synthetase/ligase" evidence="8">
    <location>
        <begin position="98"/>
        <end position="479"/>
    </location>
</feature>
<dbReference type="PANTHER" id="PTHR24095">
    <property type="entry name" value="ACETYL-COENZYME A SYNTHETASE"/>
    <property type="match status" value="1"/>
</dbReference>
<dbReference type="Pfam" id="PF00501">
    <property type="entry name" value="AMP-binding"/>
    <property type="match status" value="1"/>
</dbReference>
<feature type="region of interest" description="Disordered" evidence="7">
    <location>
        <begin position="1"/>
        <end position="25"/>
    </location>
</feature>
<dbReference type="InterPro" id="IPR020845">
    <property type="entry name" value="AMP-binding_CS"/>
</dbReference>
<sequence length="651" mass="73961">MGESDKNMDQENKLSNNNGDQIVPPNNKIIERTIVKDWEREIQKGDDIEKYWAMEAEQLDWFKKWDEVLDDSEKPYYKWFVGGKTNLAYNAIDRWIKAEKRNKIAILYTNERGDEIKLTYYELYREINKMANALRNLGIKKGDTVCMYLPMCPELVISMLACTKIGAVHSAIYSGLSSVAIVERINDIKSKVVITADGTYRRGKIINLKSVIDEAMLQCPSVQTVVLVNHTGRYNDVADLRGNEIFYERLIEGEGDTCYSEIMDAEDPLFILYTSGSTGKPKGVLHTTAGYMVGISTTLRNVFDIHDNDLWWSTGDAGWITGHSYTIYAPLLLGSTTLIYEGAPDYPDPGIWWEIIEKYGVTKFYTAPTAIRHLMRFGKKYAKSYNLDSLKVLGSVGEPINYEAWKWMYEEIGKNRTPIMDTWWQTETGMHMIAPMPVADLKPGSATKPLPGVHIAIVDEEGVEVENREKGYLAITQPWPAMFRTLYNDEQRFEDVYWKFFPTGYYKTGDMARMDEDGYVWIEGRSDDVLKIAGHRIGSVEVESAFNSHPAVNETAVIGKEDPVKGQLIKAFLILNEGYNLSMPYKEGYTSTLREELKRHVRHSLGPVAVLGEMVAVDSLPKTKSGKIMRRILKAKEDGENIGDTSTLDDL</sequence>
<organism evidence="11 12">
    <name type="scientific">Candidatus Methanobinarius endosymbioticus</name>
    <dbReference type="NCBI Taxonomy" id="2006182"/>
    <lineage>
        <taxon>Archaea</taxon>
        <taxon>Methanobacteriati</taxon>
        <taxon>Methanobacteriota</taxon>
        <taxon>Methanomada group</taxon>
        <taxon>Methanobacteria</taxon>
        <taxon>Methanobacteriales</taxon>
        <taxon>Methanobacteriaceae</taxon>
        <taxon>Candidatus Methanobinarius</taxon>
    </lineage>
</organism>
<dbReference type="NCBIfam" id="TIGR02188">
    <property type="entry name" value="Ac_CoA_lig_AcsA"/>
    <property type="match status" value="1"/>
</dbReference>
<evidence type="ECO:0000259" key="10">
    <source>
        <dbReference type="Pfam" id="PF16177"/>
    </source>
</evidence>
<proteinExistence type="inferred from homology"/>
<evidence type="ECO:0000256" key="3">
    <source>
        <dbReference type="ARBA" id="ARBA00022598"/>
    </source>
</evidence>
<keyword evidence="4" id="KW-0547">Nucleotide-binding</keyword>
<dbReference type="GO" id="GO:0019427">
    <property type="term" value="P:acetyl-CoA biosynthetic process from acetate"/>
    <property type="evidence" value="ECO:0007669"/>
    <property type="project" value="UniProtKB-UniRule"/>
</dbReference>
<dbReference type="Proteomes" id="UP000253099">
    <property type="component" value="Unassembled WGS sequence"/>
</dbReference>
<reference evidence="11 12" key="1">
    <citation type="submission" date="2018-06" db="EMBL/GenBank/DDBJ databases">
        <title>Genomic insight into two independent archaeal endosymbiosis events.</title>
        <authorList>
            <person name="Lind A.E."/>
            <person name="Lewis W.H."/>
            <person name="Spang A."/>
            <person name="Guy L."/>
            <person name="Embley M.T."/>
            <person name="Ettema T.J.G."/>
        </authorList>
    </citation>
    <scope>NUCLEOTIDE SEQUENCE [LARGE SCALE GENOMIC DNA]</scope>
    <source>
        <strain evidence="11">NOE</strain>
    </source>
</reference>
<evidence type="ECO:0000256" key="7">
    <source>
        <dbReference type="SAM" id="MobiDB-lite"/>
    </source>
</evidence>
<evidence type="ECO:0000256" key="2">
    <source>
        <dbReference type="ARBA" id="ARBA00013275"/>
    </source>
</evidence>
<dbReference type="GO" id="GO:0003987">
    <property type="term" value="F:acetate-CoA ligase activity"/>
    <property type="evidence" value="ECO:0007669"/>
    <property type="project" value="UniProtKB-UniRule"/>
</dbReference>
<keyword evidence="12" id="KW-1185">Reference proteome</keyword>
<keyword evidence="5" id="KW-0067">ATP-binding</keyword>
<evidence type="ECO:0000256" key="6">
    <source>
        <dbReference type="NCBIfam" id="TIGR02188"/>
    </source>
</evidence>
<dbReference type="PROSITE" id="PS00455">
    <property type="entry name" value="AMP_BINDING"/>
    <property type="match status" value="1"/>
</dbReference>
<dbReference type="PANTHER" id="PTHR24095:SF14">
    <property type="entry name" value="ACETYL-COENZYME A SYNTHETASE 1"/>
    <property type="match status" value="1"/>
</dbReference>
<dbReference type="EC" id="6.2.1.1" evidence="2 6"/>
<dbReference type="GO" id="GO:0043955">
    <property type="term" value="F:3-hydroxypropionyl-CoA synthetase activity"/>
    <property type="evidence" value="ECO:0007669"/>
    <property type="project" value="UniProtKB-ARBA"/>
</dbReference>
<dbReference type="Gene3D" id="3.30.300.30">
    <property type="match status" value="1"/>
</dbReference>
<name>A0A366MEA8_9EURY</name>
<dbReference type="GO" id="GO:0016208">
    <property type="term" value="F:AMP binding"/>
    <property type="evidence" value="ECO:0007669"/>
    <property type="project" value="InterPro"/>
</dbReference>